<dbReference type="PROSITE" id="PS51178">
    <property type="entry name" value="PASTA"/>
    <property type="match status" value="1"/>
</dbReference>
<proteinExistence type="predicted"/>
<feature type="chain" id="PRO_5032586623" description="PASTA domain-containing protein" evidence="1">
    <location>
        <begin position="33"/>
        <end position="187"/>
    </location>
</feature>
<comment type="caution">
    <text evidence="3">The sequence shown here is derived from an EMBL/GenBank/DDBJ whole genome shotgun (WGS) entry which is preliminary data.</text>
</comment>
<keyword evidence="1" id="KW-0732">Signal</keyword>
<name>A0A841BN81_9ACTN</name>
<dbReference type="CDD" id="cd06577">
    <property type="entry name" value="PASTA_pknB"/>
    <property type="match status" value="1"/>
</dbReference>
<protein>
    <recommendedName>
        <fullName evidence="2">PASTA domain-containing protein</fullName>
    </recommendedName>
</protein>
<sequence>MKRNWRKAISTMIVGAALLTGAVLTAAAPANAATPTVFDLNGIFSDGGSARPAITNVNDILTVNMSSQHRPTATGVVLATDRIIVSFPDDTTYTAILQAPGTIRWSNGSVWTKTKPVPNLIGMSPGQANTAINAAGFTIGLIGTFPDPSCQFLRVVGRQNPGPGAPAIPGSPVGYSTGVRVGNCQVP</sequence>
<dbReference type="AlphaFoldDB" id="A0A841BN81"/>
<keyword evidence="4" id="KW-1185">Reference proteome</keyword>
<dbReference type="Proteomes" id="UP000587527">
    <property type="component" value="Unassembled WGS sequence"/>
</dbReference>
<evidence type="ECO:0000256" key="1">
    <source>
        <dbReference type="SAM" id="SignalP"/>
    </source>
</evidence>
<accession>A0A841BN81</accession>
<evidence type="ECO:0000313" key="3">
    <source>
        <dbReference type="EMBL" id="MBB5868838.1"/>
    </source>
</evidence>
<gene>
    <name evidence="3" type="ORF">F4553_002217</name>
</gene>
<reference evidence="3 4" key="1">
    <citation type="submission" date="2020-08" db="EMBL/GenBank/DDBJ databases">
        <title>Sequencing the genomes of 1000 actinobacteria strains.</title>
        <authorList>
            <person name="Klenk H.-P."/>
        </authorList>
    </citation>
    <scope>NUCLEOTIDE SEQUENCE [LARGE SCALE GENOMIC DNA]</scope>
    <source>
        <strain evidence="3 4">DSM 45362</strain>
    </source>
</reference>
<dbReference type="Gene3D" id="3.30.10.20">
    <property type="match status" value="1"/>
</dbReference>
<dbReference type="InterPro" id="IPR005543">
    <property type="entry name" value="PASTA_dom"/>
</dbReference>
<dbReference type="EMBL" id="JACHMN010000002">
    <property type="protein sequence ID" value="MBB5868838.1"/>
    <property type="molecule type" value="Genomic_DNA"/>
</dbReference>
<evidence type="ECO:0000259" key="2">
    <source>
        <dbReference type="PROSITE" id="PS51178"/>
    </source>
</evidence>
<feature type="domain" description="PASTA" evidence="2">
    <location>
        <begin position="112"/>
        <end position="179"/>
    </location>
</feature>
<dbReference type="Pfam" id="PF03793">
    <property type="entry name" value="PASTA"/>
    <property type="match status" value="1"/>
</dbReference>
<dbReference type="RefSeq" id="WP_184835065.1">
    <property type="nucleotide sequence ID" value="NZ_JACHMN010000002.1"/>
</dbReference>
<organism evidence="3 4">
    <name type="scientific">Allocatelliglobosispora scoriae</name>
    <dbReference type="NCBI Taxonomy" id="643052"/>
    <lineage>
        <taxon>Bacteria</taxon>
        <taxon>Bacillati</taxon>
        <taxon>Actinomycetota</taxon>
        <taxon>Actinomycetes</taxon>
        <taxon>Micromonosporales</taxon>
        <taxon>Micromonosporaceae</taxon>
        <taxon>Allocatelliglobosispora</taxon>
    </lineage>
</organism>
<evidence type="ECO:0000313" key="4">
    <source>
        <dbReference type="Proteomes" id="UP000587527"/>
    </source>
</evidence>
<feature type="signal peptide" evidence="1">
    <location>
        <begin position="1"/>
        <end position="32"/>
    </location>
</feature>